<dbReference type="Proteomes" id="UP000318704">
    <property type="component" value="Chromosome"/>
</dbReference>
<protein>
    <submittedName>
        <fullName evidence="1">Uncharacterized protein</fullName>
    </submittedName>
</protein>
<dbReference type="AlphaFoldDB" id="A0A517VZ96"/>
<gene>
    <name evidence="1" type="ORF">V144x_37860</name>
</gene>
<reference evidence="1 2" key="1">
    <citation type="submission" date="2019-03" db="EMBL/GenBank/DDBJ databases">
        <title>Deep-cultivation of Planctomycetes and their phenomic and genomic characterization uncovers novel biology.</title>
        <authorList>
            <person name="Wiegand S."/>
            <person name="Jogler M."/>
            <person name="Boedeker C."/>
            <person name="Pinto D."/>
            <person name="Vollmers J."/>
            <person name="Rivas-Marin E."/>
            <person name="Kohn T."/>
            <person name="Peeters S.H."/>
            <person name="Heuer A."/>
            <person name="Rast P."/>
            <person name="Oberbeckmann S."/>
            <person name="Bunk B."/>
            <person name="Jeske O."/>
            <person name="Meyerdierks A."/>
            <person name="Storesund J.E."/>
            <person name="Kallscheuer N."/>
            <person name="Luecker S."/>
            <person name="Lage O.M."/>
            <person name="Pohl T."/>
            <person name="Merkel B.J."/>
            <person name="Hornburger P."/>
            <person name="Mueller R.-W."/>
            <person name="Bruemmer F."/>
            <person name="Labrenz M."/>
            <person name="Spormann A.M."/>
            <person name="Op den Camp H."/>
            <person name="Overmann J."/>
            <person name="Amann R."/>
            <person name="Jetten M.S.M."/>
            <person name="Mascher T."/>
            <person name="Medema M.H."/>
            <person name="Devos D.P."/>
            <person name="Kaster A.-K."/>
            <person name="Ovreas L."/>
            <person name="Rohde M."/>
            <person name="Galperin M.Y."/>
            <person name="Jogler C."/>
        </authorList>
    </citation>
    <scope>NUCLEOTIDE SEQUENCE [LARGE SCALE GENOMIC DNA]</scope>
    <source>
        <strain evidence="1 2">V144</strain>
    </source>
</reference>
<proteinExistence type="predicted"/>
<organism evidence="1 2">
    <name type="scientific">Gimesia aquarii</name>
    <dbReference type="NCBI Taxonomy" id="2527964"/>
    <lineage>
        <taxon>Bacteria</taxon>
        <taxon>Pseudomonadati</taxon>
        <taxon>Planctomycetota</taxon>
        <taxon>Planctomycetia</taxon>
        <taxon>Planctomycetales</taxon>
        <taxon>Planctomycetaceae</taxon>
        <taxon>Gimesia</taxon>
    </lineage>
</organism>
<dbReference type="KEGG" id="gaw:V144x_37860"/>
<accession>A0A517VZ96</accession>
<sequence length="46" mass="5312">MSSHDSNRISSEPFTYSFLNTIRLSNLLNGFLFDRMSKQEEGAQLE</sequence>
<dbReference type="EMBL" id="CP037920">
    <property type="protein sequence ID" value="QDT98300.1"/>
    <property type="molecule type" value="Genomic_DNA"/>
</dbReference>
<evidence type="ECO:0000313" key="2">
    <source>
        <dbReference type="Proteomes" id="UP000318704"/>
    </source>
</evidence>
<evidence type="ECO:0000313" key="1">
    <source>
        <dbReference type="EMBL" id="QDT98300.1"/>
    </source>
</evidence>
<name>A0A517VZ96_9PLAN</name>